<evidence type="ECO:0000259" key="1">
    <source>
        <dbReference type="PROSITE" id="PS51186"/>
    </source>
</evidence>
<dbReference type="SUPFAM" id="SSF55729">
    <property type="entry name" value="Acyl-CoA N-acyltransferases (Nat)"/>
    <property type="match status" value="1"/>
</dbReference>
<dbReference type="Proteomes" id="UP001230220">
    <property type="component" value="Unassembled WGS sequence"/>
</dbReference>
<organism evidence="2 3">
    <name type="scientific">Breznakia pachnodae</name>
    <dbReference type="NCBI Taxonomy" id="265178"/>
    <lineage>
        <taxon>Bacteria</taxon>
        <taxon>Bacillati</taxon>
        <taxon>Bacillota</taxon>
        <taxon>Erysipelotrichia</taxon>
        <taxon>Erysipelotrichales</taxon>
        <taxon>Erysipelotrichaceae</taxon>
        <taxon>Breznakia</taxon>
    </lineage>
</organism>
<reference evidence="2 3" key="1">
    <citation type="submission" date="2023-07" db="EMBL/GenBank/DDBJ databases">
        <title>Genomic Encyclopedia of Type Strains, Phase IV (KMG-IV): sequencing the most valuable type-strain genomes for metagenomic binning, comparative biology and taxonomic classification.</title>
        <authorList>
            <person name="Goeker M."/>
        </authorList>
    </citation>
    <scope>NUCLEOTIDE SEQUENCE [LARGE SCALE GENOMIC DNA]</scope>
    <source>
        <strain evidence="2 3">DSM 16784</strain>
    </source>
</reference>
<dbReference type="CDD" id="cd04301">
    <property type="entry name" value="NAT_SF"/>
    <property type="match status" value="1"/>
</dbReference>
<name>A0ABU0DXC0_9FIRM</name>
<evidence type="ECO:0000313" key="2">
    <source>
        <dbReference type="EMBL" id="MDQ0359298.1"/>
    </source>
</evidence>
<comment type="caution">
    <text evidence="2">The sequence shown here is derived from an EMBL/GenBank/DDBJ whole genome shotgun (WGS) entry which is preliminary data.</text>
</comment>
<accession>A0ABU0DXC0</accession>
<dbReference type="EMBL" id="JAUSUR010000001">
    <property type="protein sequence ID" value="MDQ0359298.1"/>
    <property type="molecule type" value="Genomic_DNA"/>
</dbReference>
<dbReference type="PROSITE" id="PS51186">
    <property type="entry name" value="GNAT"/>
    <property type="match status" value="1"/>
</dbReference>
<dbReference type="Pfam" id="PF00583">
    <property type="entry name" value="Acetyltransf_1"/>
    <property type="match status" value="1"/>
</dbReference>
<evidence type="ECO:0000313" key="3">
    <source>
        <dbReference type="Proteomes" id="UP001230220"/>
    </source>
</evidence>
<keyword evidence="3" id="KW-1185">Reference proteome</keyword>
<sequence length="154" mass="17972">MIRFIDSNDEKRTITQQILDALPAWFGIEESKQEYVDQSKDTFMFAYFDKDTPVGFIAIKQHYKQSAELTVMGVKSDYHRHGIGRKLVSECEKWCVEHHICYLQVKTLSEISSDESYAKTRKFYEGVGFVPLETFPTLWDEANPCLLLVKYLNI</sequence>
<dbReference type="InterPro" id="IPR016181">
    <property type="entry name" value="Acyl_CoA_acyltransferase"/>
</dbReference>
<dbReference type="RefSeq" id="WP_307404302.1">
    <property type="nucleotide sequence ID" value="NZ_JAUSUR010000001.1"/>
</dbReference>
<proteinExistence type="predicted"/>
<dbReference type="InterPro" id="IPR000182">
    <property type="entry name" value="GNAT_dom"/>
</dbReference>
<dbReference type="Gene3D" id="3.40.630.30">
    <property type="match status" value="1"/>
</dbReference>
<protein>
    <submittedName>
        <fullName evidence="2">Ribosomal protein S18 acetylase RimI-like enzyme</fullName>
    </submittedName>
</protein>
<feature type="domain" description="N-acetyltransferase" evidence="1">
    <location>
        <begin position="5"/>
        <end position="153"/>
    </location>
</feature>
<dbReference type="PANTHER" id="PTHR43072">
    <property type="entry name" value="N-ACETYLTRANSFERASE"/>
    <property type="match status" value="1"/>
</dbReference>
<gene>
    <name evidence="2" type="ORF">J2S15_000029</name>
</gene>